<keyword evidence="4" id="KW-1185">Reference proteome</keyword>
<proteinExistence type="predicted"/>
<evidence type="ECO:0000259" key="2">
    <source>
        <dbReference type="Pfam" id="PF05183"/>
    </source>
</evidence>
<evidence type="ECO:0000256" key="1">
    <source>
        <dbReference type="SAM" id="Coils"/>
    </source>
</evidence>
<gene>
    <name evidence="3" type="ORF">GOQ27_15075</name>
</gene>
<name>A0A942ZAH7_9FIRM</name>
<protein>
    <recommendedName>
        <fullName evidence="2">RDRP core domain-containing protein</fullName>
    </recommendedName>
</protein>
<dbReference type="InterPro" id="IPR057596">
    <property type="entry name" value="RDRP_core"/>
</dbReference>
<sequence>MMKIKRKQYYVNAYRFGDVKKEKGILILDKDNREEYSNSENIIFDTLYRIMKKEYNYERFDQEGNKIKNYIPEIFILKADGIKEDNDDYIEIMKNGVYIADKHYIRFGKSASMTREVRTLFIEKEWHDKLKDFISLGKTPKKCTISKFESAIGLMLSSVYLLPIQPRICVIEDMTRTIYEDVKVVKKYEGDINDPEYLKYEELLRKEEEYNEDYITKTEEINKKFTNEYLKKNYKKKKDGHTPAQWRELGRRVKIDELDKPYGYIGNYYRKYKFDQTEESPDIPMNKYTVGYEVVEDDKHEIEVEIFDGNGVMSYDVADKISKLLGLNYTTNAMQIRQNYIKGLVVRMDFKSYFKEKGITHIKGIWGKEYSVNELDMIIPESMFKAKLEVVGRKEDGSDKKEWLFRNFQEYEGLRDFYGFNKLGVANYAKDKLDEYTKMTYQFINALNLSKKDIKKLANSTGRYIEKALEGDVSSVKSLLGIIKNIDKDDDRIDIIYEALSKNEDLIWEPHIQKEVLYKIIGILEDICKGEIWTEGNYRYVATDMIQFLEWAGYRDESKVTGFLNPYEFYTSGEEGYRVCIRNPLCSWHEVGKEKFVTSNNKWIQHLHNIVQISNKSPEMAKYSGMDMDGDLLGIFKNPILLDAVLEDKVIVNDDDGVTANGVEYNIDNIINIFELKNLENKIGAVTMLGTTIADSALEEGDLRSVELPIAVVKYLQAAYIDAAKNGIGDEIAIPEIIKKHAEKKAYFLRHVKGGQKFLYNDSESPFNKFVKSLEVYMEGSIKQLNKKLVKPENIEIDHNKLYNKLIDYDRFDSKTMTKIIKAIAPIHNDFIERRKEINKEKIEEEKKRKTDKVKKELKIINKKYTELNEETINKCEEIKLFEDKDIKLGDDPSVLASAAVIISYVLTEDKTKNDKFLNKKSKDYSFAWIFKEGLLLNIEKNKGKITSEIIRLRELEEIKEKLNLVSIKNNKVVVNGESIPLNNKLLKNKKGTFEVDKDFRGHVYLKIPKESEGIQFNENETIFKINSELEHFIDFKCRLLKLNGDVKEIKNILLNISDEDILSICIHREDLKLFLNGEELGTIRNQDTWDLEKEVYLRDYLYKLVKCKVVKVNKSTVDIELSSLEV</sequence>
<dbReference type="Proteomes" id="UP000724672">
    <property type="component" value="Unassembled WGS sequence"/>
</dbReference>
<reference evidence="3" key="1">
    <citation type="submission" date="2019-12" db="EMBL/GenBank/DDBJ databases">
        <title>Clostridiaceae gen. nov. sp. nov., isolated from sediment in Xinjiang, China.</title>
        <authorList>
            <person name="Zhang R."/>
        </authorList>
    </citation>
    <scope>NUCLEOTIDE SEQUENCE</scope>
    <source>
        <strain evidence="3">D2Q-11</strain>
    </source>
</reference>
<feature type="coiled-coil region" evidence="1">
    <location>
        <begin position="829"/>
        <end position="871"/>
    </location>
</feature>
<dbReference type="EMBL" id="WSFT01000053">
    <property type="protein sequence ID" value="MBS4539795.1"/>
    <property type="molecule type" value="Genomic_DNA"/>
</dbReference>
<dbReference type="GO" id="GO:0003968">
    <property type="term" value="F:RNA-directed RNA polymerase activity"/>
    <property type="evidence" value="ECO:0007669"/>
    <property type="project" value="InterPro"/>
</dbReference>
<evidence type="ECO:0000313" key="4">
    <source>
        <dbReference type="Proteomes" id="UP000724672"/>
    </source>
</evidence>
<dbReference type="AlphaFoldDB" id="A0A942ZAH7"/>
<dbReference type="Pfam" id="PF05183">
    <property type="entry name" value="RdRP"/>
    <property type="match status" value="1"/>
</dbReference>
<feature type="domain" description="RDRP core" evidence="2">
    <location>
        <begin position="293"/>
        <end position="731"/>
    </location>
</feature>
<keyword evidence="1" id="KW-0175">Coiled coil</keyword>
<organism evidence="3 4">
    <name type="scientific">Anaeromonas frigoriresistens</name>
    <dbReference type="NCBI Taxonomy" id="2683708"/>
    <lineage>
        <taxon>Bacteria</taxon>
        <taxon>Bacillati</taxon>
        <taxon>Bacillota</taxon>
        <taxon>Tissierellia</taxon>
        <taxon>Tissierellales</taxon>
        <taxon>Thermohalobacteraceae</taxon>
        <taxon>Anaeromonas</taxon>
    </lineage>
</organism>
<comment type="caution">
    <text evidence="3">The sequence shown here is derived from an EMBL/GenBank/DDBJ whole genome shotgun (WGS) entry which is preliminary data.</text>
</comment>
<accession>A0A942ZAH7</accession>
<evidence type="ECO:0000313" key="3">
    <source>
        <dbReference type="EMBL" id="MBS4539795.1"/>
    </source>
</evidence>